<feature type="domain" description="Protein kinase" evidence="9">
    <location>
        <begin position="287"/>
        <end position="563"/>
    </location>
</feature>
<evidence type="ECO:0000256" key="7">
    <source>
        <dbReference type="PROSITE-ProRule" id="PRU10141"/>
    </source>
</evidence>
<dbReference type="InterPro" id="IPR008271">
    <property type="entry name" value="Ser/Thr_kinase_AS"/>
</dbReference>
<evidence type="ECO:0000256" key="6">
    <source>
        <dbReference type="PROSITE-ProRule" id="PRU00266"/>
    </source>
</evidence>
<dbReference type="PANTHER" id="PTHR11042:SF163">
    <property type="entry name" value="INTERFERON-INDUCED, DOUBLE-STRANDED RNA-ACTIVATED PROTEIN KINASE"/>
    <property type="match status" value="1"/>
</dbReference>
<dbReference type="GO" id="GO:0016301">
    <property type="term" value="F:kinase activity"/>
    <property type="evidence" value="ECO:0007669"/>
    <property type="project" value="UniProtKB-KW"/>
</dbReference>
<dbReference type="InterPro" id="IPR017441">
    <property type="entry name" value="Protein_kinase_ATP_BS"/>
</dbReference>
<dbReference type="Pfam" id="PF00035">
    <property type="entry name" value="dsrm"/>
    <property type="match status" value="2"/>
</dbReference>
<dbReference type="Gene3D" id="1.10.510.10">
    <property type="entry name" value="Transferase(Phosphotransferase) domain 1"/>
    <property type="match status" value="1"/>
</dbReference>
<evidence type="ECO:0000256" key="8">
    <source>
        <dbReference type="SAM" id="MobiDB-lite"/>
    </source>
</evidence>
<evidence type="ECO:0000313" key="11">
    <source>
        <dbReference type="Proteomes" id="UP001652642"/>
    </source>
</evidence>
<reference evidence="12" key="2">
    <citation type="submission" date="2025-08" db="UniProtKB">
        <authorList>
            <consortium name="RefSeq"/>
        </authorList>
    </citation>
    <scope>IDENTIFICATION</scope>
</reference>
<evidence type="ECO:0000259" key="9">
    <source>
        <dbReference type="PROSITE" id="PS50011"/>
    </source>
</evidence>
<dbReference type="SUPFAM" id="SSF54768">
    <property type="entry name" value="dsRNA-binding domain-like"/>
    <property type="match status" value="2"/>
</dbReference>
<evidence type="ECO:0000256" key="2">
    <source>
        <dbReference type="ARBA" id="ARBA00022741"/>
    </source>
</evidence>
<feature type="region of interest" description="Disordered" evidence="8">
    <location>
        <begin position="194"/>
        <end position="213"/>
    </location>
</feature>
<evidence type="ECO:0000256" key="1">
    <source>
        <dbReference type="ARBA" id="ARBA00022679"/>
    </source>
</evidence>
<keyword evidence="6" id="KW-0694">RNA-binding</keyword>
<feature type="binding site" evidence="7">
    <location>
        <position position="316"/>
    </location>
    <ligand>
        <name>ATP</name>
        <dbReference type="ChEBI" id="CHEBI:30616"/>
    </ligand>
</feature>
<dbReference type="Gene3D" id="3.30.160.20">
    <property type="match status" value="2"/>
</dbReference>
<dbReference type="Gene3D" id="3.30.200.20">
    <property type="entry name" value="Phosphorylase Kinase, domain 1"/>
    <property type="match status" value="1"/>
</dbReference>
<feature type="domain" description="DRBM" evidence="10">
    <location>
        <begin position="122"/>
        <end position="190"/>
    </location>
</feature>
<dbReference type="InterPro" id="IPR044452">
    <property type="entry name" value="EIF2AK2_DSRM_1"/>
</dbReference>
<dbReference type="InterPro" id="IPR011009">
    <property type="entry name" value="Kinase-like_dom_sf"/>
</dbReference>
<evidence type="ECO:0000313" key="12">
    <source>
        <dbReference type="RefSeq" id="XP_072848615.1"/>
    </source>
</evidence>
<dbReference type="RefSeq" id="XP_072848615.1">
    <property type="nucleotide sequence ID" value="XM_072992514.1"/>
</dbReference>
<proteinExistence type="inferred from homology"/>
<gene>
    <name evidence="12" type="primary">EIF2AK2</name>
</gene>
<evidence type="ECO:0000256" key="4">
    <source>
        <dbReference type="ARBA" id="ARBA00022840"/>
    </source>
</evidence>
<evidence type="ECO:0000256" key="5">
    <source>
        <dbReference type="ARBA" id="ARBA00037982"/>
    </source>
</evidence>
<comment type="similarity">
    <text evidence="5">Belongs to the protein kinase superfamily. Ser/Thr protein kinase family. GCN2 subfamily.</text>
</comment>
<evidence type="ECO:0000259" key="10">
    <source>
        <dbReference type="PROSITE" id="PS50137"/>
    </source>
</evidence>
<dbReference type="SMART" id="SM00358">
    <property type="entry name" value="DSRM"/>
    <property type="match status" value="2"/>
</dbReference>
<dbReference type="PROSITE" id="PS50137">
    <property type="entry name" value="DS_RBD"/>
    <property type="match status" value="2"/>
</dbReference>
<dbReference type="InterPro" id="IPR050339">
    <property type="entry name" value="CC_SR_Kinase"/>
</dbReference>
<reference evidence="11" key="1">
    <citation type="submission" date="2025-05" db="UniProtKB">
        <authorList>
            <consortium name="RefSeq"/>
        </authorList>
    </citation>
    <scope>NUCLEOTIDE SEQUENCE [LARGE SCALE GENOMIC DNA]</scope>
</reference>
<feature type="domain" description="DRBM" evidence="10">
    <location>
        <begin position="10"/>
        <end position="78"/>
    </location>
</feature>
<dbReference type="SMART" id="SM00220">
    <property type="entry name" value="S_TKc"/>
    <property type="match status" value="1"/>
</dbReference>
<keyword evidence="11" id="KW-1185">Reference proteome</keyword>
<dbReference type="Pfam" id="PF00069">
    <property type="entry name" value="Pkinase"/>
    <property type="match status" value="1"/>
</dbReference>
<protein>
    <submittedName>
        <fullName evidence="12">Interferon-induced, double-stranded RNA-activated protein kinase isoform X2</fullName>
    </submittedName>
</protein>
<dbReference type="PROSITE" id="PS00108">
    <property type="entry name" value="PROTEIN_KINASE_ST"/>
    <property type="match status" value="1"/>
</dbReference>
<feature type="region of interest" description="Disordered" evidence="8">
    <location>
        <begin position="241"/>
        <end position="263"/>
    </location>
</feature>
<keyword evidence="1" id="KW-0808">Transferase</keyword>
<dbReference type="GeneID" id="110083920"/>
<accession>A0ABM5FT90</accession>
<name>A0ABM5FT90_9SAUR</name>
<dbReference type="PANTHER" id="PTHR11042">
    <property type="entry name" value="EUKARYOTIC TRANSLATION INITIATION FACTOR 2-ALPHA KINASE EIF2-ALPHA KINASE -RELATED"/>
    <property type="match status" value="1"/>
</dbReference>
<feature type="compositionally biased region" description="Pro residues" evidence="8">
    <location>
        <begin position="88"/>
        <end position="101"/>
    </location>
</feature>
<dbReference type="InterPro" id="IPR014720">
    <property type="entry name" value="dsRBD_dom"/>
</dbReference>
<organism evidence="11 12">
    <name type="scientific">Pogona vitticeps</name>
    <name type="common">central bearded dragon</name>
    <dbReference type="NCBI Taxonomy" id="103695"/>
    <lineage>
        <taxon>Eukaryota</taxon>
        <taxon>Metazoa</taxon>
        <taxon>Chordata</taxon>
        <taxon>Craniata</taxon>
        <taxon>Vertebrata</taxon>
        <taxon>Euteleostomi</taxon>
        <taxon>Lepidosauria</taxon>
        <taxon>Squamata</taxon>
        <taxon>Bifurcata</taxon>
        <taxon>Unidentata</taxon>
        <taxon>Episquamata</taxon>
        <taxon>Toxicofera</taxon>
        <taxon>Iguania</taxon>
        <taxon>Acrodonta</taxon>
        <taxon>Agamidae</taxon>
        <taxon>Amphibolurinae</taxon>
        <taxon>Pogona</taxon>
    </lineage>
</organism>
<dbReference type="CDD" id="cd19903">
    <property type="entry name" value="DSRM_EIF2AK2_rpt1"/>
    <property type="match status" value="1"/>
</dbReference>
<sequence>MAENFAGPRVCMAKINEYCQKRRLKLEYREIDISGPAHDRVFTVAVVIDGRQYSTGTGKSKKEAKDRAAGPAWEIIEQEMQQGLAPRPQQPPLPALPPQPQPSQLSSGAGNMSETLPPSSVNCISMLNEYASKHNVIVEYKLEHKSGPPHMPILSYACEINGDVFGRGTGNNKQTAKLNAAKLAYEKLIGQSDSRMERNGAHTNASTNSSVCDSQRVSEEINVNATANRLADQVNGLHLNESSSSLVSPKGPAVKPKRKETPLAPKFSKPVQKASKYTVNERFLEDFHDIEKLGCGGYGNVFKARHIIDDKIYAIKRVRLTAEKTEKIKKEAQALVRLLHENIVQYFDSWIGRDMFSFDDSMSNDSCQQAKFYCLFIRMDYCEKGTLANWIRQERRKASSNDEVLMKFHQIVNGVEFIHRNNFIHRDLKPLNIFISKDDKIKIGDFGLVTTGVDDLSAERTQEKGTRLYMAPEQARNNYGKEVDIFALGLILFEMLYAFETDHERHKTLWNVREGDFPKEFCERFPREMKLIKKLIAKEPSERPPANSILKFLDNQPHNTHTF</sequence>
<feature type="compositionally biased region" description="Polar residues" evidence="8">
    <location>
        <begin position="201"/>
        <end position="213"/>
    </location>
</feature>
<keyword evidence="4 7" id="KW-0067">ATP-binding</keyword>
<dbReference type="SUPFAM" id="SSF56112">
    <property type="entry name" value="Protein kinase-like (PK-like)"/>
    <property type="match status" value="1"/>
</dbReference>
<evidence type="ECO:0000256" key="3">
    <source>
        <dbReference type="ARBA" id="ARBA00022777"/>
    </source>
</evidence>
<feature type="region of interest" description="Disordered" evidence="8">
    <location>
        <begin position="81"/>
        <end position="117"/>
    </location>
</feature>
<dbReference type="Proteomes" id="UP001652642">
    <property type="component" value="Chromosome 1"/>
</dbReference>
<keyword evidence="3 12" id="KW-0418">Kinase</keyword>
<dbReference type="InterPro" id="IPR000719">
    <property type="entry name" value="Prot_kinase_dom"/>
</dbReference>
<dbReference type="PROSITE" id="PS00107">
    <property type="entry name" value="PROTEIN_KINASE_ATP"/>
    <property type="match status" value="1"/>
</dbReference>
<dbReference type="PROSITE" id="PS50011">
    <property type="entry name" value="PROTEIN_KINASE_DOM"/>
    <property type="match status" value="1"/>
</dbReference>
<keyword evidence="2 7" id="KW-0547">Nucleotide-binding</keyword>